<proteinExistence type="predicted"/>
<comment type="caution">
    <text evidence="2">The sequence shown here is derived from an EMBL/GenBank/DDBJ whole genome shotgun (WGS) entry which is preliminary data.</text>
</comment>
<keyword evidence="3" id="KW-1185">Reference proteome</keyword>
<accession>A0ABP7KYP2</accession>
<feature type="compositionally biased region" description="Basic and acidic residues" evidence="1">
    <location>
        <begin position="27"/>
        <end position="44"/>
    </location>
</feature>
<feature type="compositionally biased region" description="Polar residues" evidence="1">
    <location>
        <begin position="45"/>
        <end position="54"/>
    </location>
</feature>
<evidence type="ECO:0000313" key="3">
    <source>
        <dbReference type="Proteomes" id="UP001501563"/>
    </source>
</evidence>
<gene>
    <name evidence="2" type="ORF">GCM10022207_68520</name>
</gene>
<name>A0ABP7KYP2_9ACTN</name>
<protein>
    <submittedName>
        <fullName evidence="2">Uncharacterized protein</fullName>
    </submittedName>
</protein>
<sequence>MPSAPGRGAEEAAMARKEAAAVTRTPKRAERESAMSRPFERAVDQTDTPDSALSRSGMCMTLPTRHALLLC</sequence>
<evidence type="ECO:0000313" key="2">
    <source>
        <dbReference type="EMBL" id="GAA3891287.1"/>
    </source>
</evidence>
<organism evidence="2 3">
    <name type="scientific">Streptomyces lannensis</name>
    <dbReference type="NCBI Taxonomy" id="766498"/>
    <lineage>
        <taxon>Bacteria</taxon>
        <taxon>Bacillati</taxon>
        <taxon>Actinomycetota</taxon>
        <taxon>Actinomycetes</taxon>
        <taxon>Kitasatosporales</taxon>
        <taxon>Streptomycetaceae</taxon>
        <taxon>Streptomyces</taxon>
    </lineage>
</organism>
<evidence type="ECO:0000256" key="1">
    <source>
        <dbReference type="SAM" id="MobiDB-lite"/>
    </source>
</evidence>
<reference evidence="3" key="1">
    <citation type="journal article" date="2019" name="Int. J. Syst. Evol. Microbiol.">
        <title>The Global Catalogue of Microorganisms (GCM) 10K type strain sequencing project: providing services to taxonomists for standard genome sequencing and annotation.</title>
        <authorList>
            <consortium name="The Broad Institute Genomics Platform"/>
            <consortium name="The Broad Institute Genome Sequencing Center for Infectious Disease"/>
            <person name="Wu L."/>
            <person name="Ma J."/>
        </authorList>
    </citation>
    <scope>NUCLEOTIDE SEQUENCE [LARGE SCALE GENOMIC DNA]</scope>
    <source>
        <strain evidence="3">JCM 16578</strain>
    </source>
</reference>
<feature type="compositionally biased region" description="Basic and acidic residues" evidence="1">
    <location>
        <begin position="8"/>
        <end position="19"/>
    </location>
</feature>
<feature type="region of interest" description="Disordered" evidence="1">
    <location>
        <begin position="1"/>
        <end position="56"/>
    </location>
</feature>
<dbReference type="EMBL" id="BAAAZA010000027">
    <property type="protein sequence ID" value="GAA3891287.1"/>
    <property type="molecule type" value="Genomic_DNA"/>
</dbReference>
<dbReference type="Proteomes" id="UP001501563">
    <property type="component" value="Unassembled WGS sequence"/>
</dbReference>